<dbReference type="InterPro" id="IPR003646">
    <property type="entry name" value="SH3-like_bac-type"/>
</dbReference>
<keyword evidence="4" id="KW-1185">Reference proteome</keyword>
<reference evidence="3 4" key="1">
    <citation type="submission" date="2016-10" db="EMBL/GenBank/DDBJ databases">
        <authorList>
            <person name="de Groot N.N."/>
        </authorList>
    </citation>
    <scope>NUCLEOTIDE SEQUENCE [LARGE SCALE GENOMIC DNA]</scope>
    <source>
        <strain evidence="3 4">ATCC 35022</strain>
    </source>
</reference>
<feature type="signal peptide" evidence="1">
    <location>
        <begin position="1"/>
        <end position="23"/>
    </location>
</feature>
<evidence type="ECO:0000313" key="3">
    <source>
        <dbReference type="EMBL" id="SDB43797.1"/>
    </source>
</evidence>
<gene>
    <name evidence="3" type="ORF">SAMN02982931_03308</name>
</gene>
<feature type="domain" description="SH3b" evidence="2">
    <location>
        <begin position="17"/>
        <end position="84"/>
    </location>
</feature>
<feature type="chain" id="PRO_5011562689" evidence="1">
    <location>
        <begin position="24"/>
        <end position="96"/>
    </location>
</feature>
<keyword evidence="1" id="KW-0732">Signal</keyword>
<evidence type="ECO:0000256" key="1">
    <source>
        <dbReference type="SAM" id="SignalP"/>
    </source>
</evidence>
<dbReference type="EMBL" id="FMXQ01000007">
    <property type="protein sequence ID" value="SDB43797.1"/>
    <property type="molecule type" value="Genomic_DNA"/>
</dbReference>
<accession>A0A1G6DF55</accession>
<dbReference type="Pfam" id="PF08239">
    <property type="entry name" value="SH3_3"/>
    <property type="match status" value="1"/>
</dbReference>
<name>A0A1G6DF55_9HYPH</name>
<dbReference type="SMART" id="SM00287">
    <property type="entry name" value="SH3b"/>
    <property type="match status" value="1"/>
</dbReference>
<proteinExistence type="predicted"/>
<dbReference type="OrthoDB" id="8457065at2"/>
<dbReference type="Gene3D" id="2.30.30.40">
    <property type="entry name" value="SH3 Domains"/>
    <property type="match status" value="1"/>
</dbReference>
<dbReference type="RefSeq" id="WP_090877947.1">
    <property type="nucleotide sequence ID" value="NZ_FMXQ01000007.1"/>
</dbReference>
<dbReference type="AlphaFoldDB" id="A0A1G6DF55"/>
<dbReference type="STRING" id="665467.SAMN02982931_03308"/>
<sequence>MFFARFIAAAALALSLATTAAVAAPTVTGANLNLRIGPGLNYRVNVVIPAGSAVEVVSCGGTWCIVEWAGATGYVDGNYLMQSVTIVVSPLLTLPR</sequence>
<organism evidence="3 4">
    <name type="scientific">Bauldia litoralis</name>
    <dbReference type="NCBI Taxonomy" id="665467"/>
    <lineage>
        <taxon>Bacteria</taxon>
        <taxon>Pseudomonadati</taxon>
        <taxon>Pseudomonadota</taxon>
        <taxon>Alphaproteobacteria</taxon>
        <taxon>Hyphomicrobiales</taxon>
        <taxon>Kaistiaceae</taxon>
        <taxon>Bauldia</taxon>
    </lineage>
</organism>
<dbReference type="Proteomes" id="UP000199071">
    <property type="component" value="Unassembled WGS sequence"/>
</dbReference>
<dbReference type="PROSITE" id="PS51781">
    <property type="entry name" value="SH3B"/>
    <property type="match status" value="1"/>
</dbReference>
<evidence type="ECO:0000259" key="2">
    <source>
        <dbReference type="PROSITE" id="PS51781"/>
    </source>
</evidence>
<evidence type="ECO:0000313" key="4">
    <source>
        <dbReference type="Proteomes" id="UP000199071"/>
    </source>
</evidence>
<protein>
    <submittedName>
        <fullName evidence="3">SH3 domain-containing protein</fullName>
    </submittedName>
</protein>